<feature type="signal peptide" evidence="1">
    <location>
        <begin position="1"/>
        <end position="21"/>
    </location>
</feature>
<sequence length="185" mass="20764">MKKVVLSLFSLSLLIASCSSEEKTDPFAITNTNVGLLTKEVQVRKLDSVFVNDSIVKTSGQEGFNAGSEIYIFDKKGKEMLLLDPVQSFDSTSTIANIQVKDPRFKTAKGLNSESTFKDITQNYKISRIENTLRTAVIFIDEINAYVTIDKENISGDARYNTDVKIEPSQIPDDAKIKHFWIGWK</sequence>
<evidence type="ECO:0000256" key="1">
    <source>
        <dbReference type="SAM" id="SignalP"/>
    </source>
</evidence>
<proteinExistence type="predicted"/>
<comment type="caution">
    <text evidence="2">The sequence shown here is derived from an EMBL/GenBank/DDBJ whole genome shotgun (WGS) entry which is preliminary data.</text>
</comment>
<gene>
    <name evidence="2" type="ORF">GGR31_002706</name>
</gene>
<evidence type="ECO:0000313" key="2">
    <source>
        <dbReference type="EMBL" id="MDR6302029.1"/>
    </source>
</evidence>
<reference evidence="2 3" key="1">
    <citation type="submission" date="2023-07" db="EMBL/GenBank/DDBJ databases">
        <title>Genomic Encyclopedia of Type Strains, Phase IV (KMG-IV): sequencing the most valuable type-strain genomes for metagenomic binning, comparative biology and taxonomic classification.</title>
        <authorList>
            <person name="Goeker M."/>
        </authorList>
    </citation>
    <scope>NUCLEOTIDE SEQUENCE [LARGE SCALE GENOMIC DNA]</scope>
    <source>
        <strain evidence="2 3">DSM 102814</strain>
    </source>
</reference>
<keyword evidence="1" id="KW-0732">Signal</keyword>
<feature type="chain" id="PRO_5046078339" evidence="1">
    <location>
        <begin position="22"/>
        <end position="185"/>
    </location>
</feature>
<organism evidence="2 3">
    <name type="scientific">Mesonia maritima</name>
    <dbReference type="NCBI Taxonomy" id="1793873"/>
    <lineage>
        <taxon>Bacteria</taxon>
        <taxon>Pseudomonadati</taxon>
        <taxon>Bacteroidota</taxon>
        <taxon>Flavobacteriia</taxon>
        <taxon>Flavobacteriales</taxon>
        <taxon>Flavobacteriaceae</taxon>
        <taxon>Mesonia</taxon>
    </lineage>
</organism>
<name>A0ABU1K8U6_9FLAO</name>
<evidence type="ECO:0000313" key="3">
    <source>
        <dbReference type="Proteomes" id="UP001257659"/>
    </source>
</evidence>
<dbReference type="PROSITE" id="PS51257">
    <property type="entry name" value="PROKAR_LIPOPROTEIN"/>
    <property type="match status" value="1"/>
</dbReference>
<keyword evidence="3" id="KW-1185">Reference proteome</keyword>
<dbReference type="EMBL" id="JAVDQA010000010">
    <property type="protein sequence ID" value="MDR6302029.1"/>
    <property type="molecule type" value="Genomic_DNA"/>
</dbReference>
<dbReference type="RefSeq" id="WP_309730144.1">
    <property type="nucleotide sequence ID" value="NZ_JAVDQA010000010.1"/>
</dbReference>
<accession>A0ABU1K8U6</accession>
<dbReference type="Proteomes" id="UP001257659">
    <property type="component" value="Unassembled WGS sequence"/>
</dbReference>
<protein>
    <submittedName>
        <fullName evidence="2">Uncharacterized protein YcfL</fullName>
    </submittedName>
</protein>